<dbReference type="GO" id="GO:0019432">
    <property type="term" value="P:triglyceride biosynthetic process"/>
    <property type="evidence" value="ECO:0007669"/>
    <property type="project" value="TreeGrafter"/>
</dbReference>
<dbReference type="EMBL" id="JASPKY010000050">
    <property type="protein sequence ID" value="KAK9745248.1"/>
    <property type="molecule type" value="Genomic_DNA"/>
</dbReference>
<gene>
    <name evidence="3" type="ORF">QE152_g7116</name>
</gene>
<protein>
    <submittedName>
        <fullName evidence="3">WS/DGAT C-terminal domain</fullName>
    </submittedName>
</protein>
<name>A0AAW1MFX9_POPJA</name>
<evidence type="ECO:0000313" key="4">
    <source>
        <dbReference type="Proteomes" id="UP001458880"/>
    </source>
</evidence>
<accession>A0AAW1MFX9</accession>
<evidence type="ECO:0000256" key="1">
    <source>
        <dbReference type="SAM" id="Phobius"/>
    </source>
</evidence>
<feature type="domain" description="O-acyltransferase WSD1 C-terminal" evidence="2">
    <location>
        <begin position="397"/>
        <end position="539"/>
    </location>
</feature>
<keyword evidence="4" id="KW-1185">Reference proteome</keyword>
<dbReference type="Pfam" id="PF06974">
    <property type="entry name" value="WS_DGAT_C"/>
    <property type="match status" value="1"/>
</dbReference>
<dbReference type="PANTHER" id="PTHR31650">
    <property type="entry name" value="O-ACYLTRANSFERASE (WSD1-LIKE) FAMILY PROTEIN"/>
    <property type="match status" value="1"/>
</dbReference>
<evidence type="ECO:0000259" key="2">
    <source>
        <dbReference type="Pfam" id="PF06974"/>
    </source>
</evidence>
<dbReference type="Proteomes" id="UP001458880">
    <property type="component" value="Unassembled WGS sequence"/>
</dbReference>
<keyword evidence="1" id="KW-1133">Transmembrane helix</keyword>
<comment type="caution">
    <text evidence="3">The sequence shown here is derived from an EMBL/GenBank/DDBJ whole genome shotgun (WGS) entry which is preliminary data.</text>
</comment>
<evidence type="ECO:0000313" key="3">
    <source>
        <dbReference type="EMBL" id="KAK9745248.1"/>
    </source>
</evidence>
<dbReference type="GO" id="GO:0005886">
    <property type="term" value="C:plasma membrane"/>
    <property type="evidence" value="ECO:0007669"/>
    <property type="project" value="TreeGrafter"/>
</dbReference>
<organism evidence="3 4">
    <name type="scientific">Popillia japonica</name>
    <name type="common">Japanese beetle</name>
    <dbReference type="NCBI Taxonomy" id="7064"/>
    <lineage>
        <taxon>Eukaryota</taxon>
        <taxon>Metazoa</taxon>
        <taxon>Ecdysozoa</taxon>
        <taxon>Arthropoda</taxon>
        <taxon>Hexapoda</taxon>
        <taxon>Insecta</taxon>
        <taxon>Pterygota</taxon>
        <taxon>Neoptera</taxon>
        <taxon>Endopterygota</taxon>
        <taxon>Coleoptera</taxon>
        <taxon>Polyphaga</taxon>
        <taxon>Scarabaeiformia</taxon>
        <taxon>Scarabaeidae</taxon>
        <taxon>Rutelinae</taxon>
        <taxon>Popillia</taxon>
    </lineage>
</organism>
<keyword evidence="1" id="KW-0472">Membrane</keyword>
<sequence>MTNTSSDFLEIITCIFAVVKHITGNEWRDRHEENTNVLRVLYYLFCLVISLLIYIIVIVFAIVLVIPRKLLEFYLRKKYGKQFCGLLENMDMLWMAETKEAKHIITVVFFIQLRNTPTEFIDCLKKRIKRSQDIRFNSILRSNFGFGYRIYSDSIVDNVVQLLSFTQNEQIHRSDFEDKISKLANKSLPQFSAFEVLVSDKPVVFYDNNDSGTNNYAVIARIHHSVGNGSSLLQFLTNVADNIPTPNNSKCISTKSCDTLKSTPNNSKCISTKSCDTLKSTSKLLDFKNSLGDIANYAMHRMKDVYISYFSIVALHDNNLLHGPPLIGEKIVAFHCEKESEYLSKIKLIKSQVDKCTFSVVMFTAISASICKHFSKYSENVSRHMNISYITVPKGTFSVATLKIPIHIDGTISANEDLLRRMKIVAASYARTQSSVEPLVFHWLSRFCSLLPLQITKGLIKANMKSTLSVSNLPGPEPISIDGQPVRDMLFWTPNVGTTGVGFSILTYGGRLQISLVADKALLPKREFAADIVQNVFKYIDLLENELKSKK</sequence>
<feature type="transmembrane region" description="Helical" evidence="1">
    <location>
        <begin position="40"/>
        <end position="66"/>
    </location>
</feature>
<dbReference type="InterPro" id="IPR045034">
    <property type="entry name" value="O-acyltransferase_WSD1-like"/>
</dbReference>
<keyword evidence="1" id="KW-0812">Transmembrane</keyword>
<dbReference type="AlphaFoldDB" id="A0AAW1MFX9"/>
<proteinExistence type="predicted"/>
<dbReference type="InterPro" id="IPR009721">
    <property type="entry name" value="O-acyltransferase_WSD1_C"/>
</dbReference>
<reference evidence="3 4" key="1">
    <citation type="journal article" date="2024" name="BMC Genomics">
        <title>De novo assembly and annotation of Popillia japonica's genome with initial clues to its potential as an invasive pest.</title>
        <authorList>
            <person name="Cucini C."/>
            <person name="Boschi S."/>
            <person name="Funari R."/>
            <person name="Cardaioli E."/>
            <person name="Iannotti N."/>
            <person name="Marturano G."/>
            <person name="Paoli F."/>
            <person name="Bruttini M."/>
            <person name="Carapelli A."/>
            <person name="Frati F."/>
            <person name="Nardi F."/>
        </authorList>
    </citation>
    <scope>NUCLEOTIDE SEQUENCE [LARGE SCALE GENOMIC DNA]</scope>
    <source>
        <strain evidence="3">DMR45628</strain>
    </source>
</reference>
<dbReference type="PANTHER" id="PTHR31650:SF1">
    <property type="entry name" value="WAX ESTER SYNTHASE_DIACYLGLYCEROL ACYLTRANSFERASE 4-RELATED"/>
    <property type="match status" value="1"/>
</dbReference>
<dbReference type="GO" id="GO:0008374">
    <property type="term" value="F:O-acyltransferase activity"/>
    <property type="evidence" value="ECO:0007669"/>
    <property type="project" value="InterPro"/>
</dbReference>